<keyword evidence="2" id="KW-1185">Reference proteome</keyword>
<evidence type="ECO:0000313" key="1">
    <source>
        <dbReference type="EMBL" id="CAL1275105.1"/>
    </source>
</evidence>
<dbReference type="Proteomes" id="UP001497382">
    <property type="component" value="Unassembled WGS sequence"/>
</dbReference>
<proteinExistence type="predicted"/>
<gene>
    <name evidence="1" type="ORF">LARSCL_LOCUS7886</name>
</gene>
<accession>A0AAV1ZTZ1</accession>
<reference evidence="1 2" key="1">
    <citation type="submission" date="2024-04" db="EMBL/GenBank/DDBJ databases">
        <authorList>
            <person name="Rising A."/>
            <person name="Reimegard J."/>
            <person name="Sonavane S."/>
            <person name="Akerstrom W."/>
            <person name="Nylinder S."/>
            <person name="Hedman E."/>
            <person name="Kallberg Y."/>
        </authorList>
    </citation>
    <scope>NUCLEOTIDE SEQUENCE [LARGE SCALE GENOMIC DNA]</scope>
</reference>
<dbReference type="EMBL" id="CAXIEN010000083">
    <property type="protein sequence ID" value="CAL1275105.1"/>
    <property type="molecule type" value="Genomic_DNA"/>
</dbReference>
<organism evidence="1 2">
    <name type="scientific">Larinioides sclopetarius</name>
    <dbReference type="NCBI Taxonomy" id="280406"/>
    <lineage>
        <taxon>Eukaryota</taxon>
        <taxon>Metazoa</taxon>
        <taxon>Ecdysozoa</taxon>
        <taxon>Arthropoda</taxon>
        <taxon>Chelicerata</taxon>
        <taxon>Arachnida</taxon>
        <taxon>Araneae</taxon>
        <taxon>Araneomorphae</taxon>
        <taxon>Entelegynae</taxon>
        <taxon>Araneoidea</taxon>
        <taxon>Araneidae</taxon>
        <taxon>Larinioides</taxon>
    </lineage>
</organism>
<protein>
    <submittedName>
        <fullName evidence="1">Uncharacterized protein</fullName>
    </submittedName>
</protein>
<comment type="caution">
    <text evidence="1">The sequence shown here is derived from an EMBL/GenBank/DDBJ whole genome shotgun (WGS) entry which is preliminary data.</text>
</comment>
<evidence type="ECO:0000313" key="2">
    <source>
        <dbReference type="Proteomes" id="UP001497382"/>
    </source>
</evidence>
<name>A0AAV1ZTZ1_9ARAC</name>
<dbReference type="AlphaFoldDB" id="A0AAV1ZTZ1"/>
<sequence length="35" mass="4213">MTGRKLLFSLLISRKSFLLNKNGKIIIEEKFWKFL</sequence>